<geneLocation type="plasmid" evidence="2">
    <name>pFR55</name>
</geneLocation>
<dbReference type="RefSeq" id="WP_012263757.1">
    <property type="nucleotide sequence ID" value="NC_010283.1"/>
</dbReference>
<dbReference type="Pfam" id="PF17295">
    <property type="entry name" value="DUF5348"/>
    <property type="match status" value="1"/>
</dbReference>
<reference evidence="2" key="1">
    <citation type="journal article" date="2009" name="Plasmid">
        <title>Complete sequence of three plasmids from Bacillus thuringiensis INTA-FR7-4 environmental isolate and comparison with related plasmids from the Bacillus cereus group.</title>
        <authorList>
            <person name="Amadio A.F."/>
            <person name="Benintende G.B."/>
            <person name="Zandomeni R.O."/>
        </authorList>
    </citation>
    <scope>NUCLEOTIDE SEQUENCE</scope>
    <source>
        <strain evidence="2">INTA-FR7-4</strain>
        <plasmid evidence="2">pFR55</plasmid>
    </source>
</reference>
<name>B0FXZ1_BACTU</name>
<gene>
    <name evidence="2" type="ORF">pFR55_ORF081</name>
</gene>
<proteinExistence type="predicted"/>
<dbReference type="EMBL" id="EU362919">
    <property type="protein sequence ID" value="ABY68548.1"/>
    <property type="molecule type" value="Genomic_DNA"/>
</dbReference>
<dbReference type="InterPro" id="IPR035255">
    <property type="entry name" value="DUF5348"/>
</dbReference>
<feature type="domain" description="DUF5348" evidence="1">
    <location>
        <begin position="5"/>
        <end position="65"/>
    </location>
</feature>
<evidence type="ECO:0000259" key="1">
    <source>
        <dbReference type="Pfam" id="PF17295"/>
    </source>
</evidence>
<sequence>MILIGTLTKNHQGRYTLPDGHYFTTGDDIEIKLELTWIKTRVHHDLKDYYLVDYPSVPMEGLMARKP</sequence>
<dbReference type="Gene3D" id="2.40.10.390">
    <property type="match status" value="1"/>
</dbReference>
<evidence type="ECO:0000313" key="2">
    <source>
        <dbReference type="EMBL" id="ABY68548.1"/>
    </source>
</evidence>
<dbReference type="AlphaFoldDB" id="B0FXZ1"/>
<organism evidence="2">
    <name type="scientific">Bacillus thuringiensis</name>
    <dbReference type="NCBI Taxonomy" id="1428"/>
    <lineage>
        <taxon>Bacteria</taxon>
        <taxon>Bacillati</taxon>
        <taxon>Bacillota</taxon>
        <taxon>Bacilli</taxon>
        <taxon>Bacillales</taxon>
        <taxon>Bacillaceae</taxon>
        <taxon>Bacillus</taxon>
        <taxon>Bacillus cereus group</taxon>
    </lineage>
</organism>
<accession>B0FXZ1</accession>
<protein>
    <recommendedName>
        <fullName evidence="1">DUF5348 domain-containing protein</fullName>
    </recommendedName>
</protein>
<keyword evidence="2" id="KW-0614">Plasmid</keyword>